<protein>
    <recommendedName>
        <fullName evidence="2">Ubiquitin-like domain-containing protein</fullName>
    </recommendedName>
</protein>
<sequence>MSFGFSVSDFLAVGSLIVKIVEILRGSRSEYQELIRELENLKTALGQVDKLKGRSDQAIAVDQIKCAALTCRYPLEAFLAKIEKYEESLGLEKSVGKVKDASRKVQYALGKKDEAGLEMLDIASERTSKNQEELRDRIEASSKELGEIRGNVEAQAFAVRENTSLIQKLFWMVSGEVAAPLKSLGQTVAKVCVSTQQIYTIALELKAIRVEDALGRVFAFPSECSIEALDAEIKARFKEGPGKTEVLAGSFEIFNAKDADQIIAISGRSVLVPRMSINMAIVLEKEFAEGDKCPMPHCASRTFVKAIGGGRTCSECDVWFDKTSKKRKLDSEGKQASKHVKTLSDRNRNEARIRKTEEELAEIEHSDSEETSIDAFKRIRFNKWASDIRKGQEKLDEHMIDPYATQEYTVDALGPPSQENSMPLKFPSPPPWLGHALSRLQQAYPDDLFEGTMLRKADLPIYARPNKPLHPETKFRYFPTIKCLDCPGNLYATGPETGVNTFEVHLKNRIHREKVLKRVKGEGGD</sequence>
<reference evidence="3" key="1">
    <citation type="submission" date="2023-03" db="EMBL/GenBank/DDBJ databases">
        <title>Complete genome of Cladonia borealis.</title>
        <authorList>
            <person name="Park H."/>
        </authorList>
    </citation>
    <scope>NUCLEOTIDE SEQUENCE</scope>
    <source>
        <strain evidence="3">ANT050790</strain>
    </source>
</reference>
<keyword evidence="1" id="KW-0175">Coiled coil</keyword>
<feature type="domain" description="Ubiquitin-like" evidence="2">
    <location>
        <begin position="205"/>
        <end position="284"/>
    </location>
</feature>
<comment type="caution">
    <text evidence="3">The sequence shown here is derived from an EMBL/GenBank/DDBJ whole genome shotgun (WGS) entry which is preliminary data.</text>
</comment>
<evidence type="ECO:0000259" key="2">
    <source>
        <dbReference type="Pfam" id="PF22893"/>
    </source>
</evidence>
<keyword evidence="4" id="KW-1185">Reference proteome</keyword>
<dbReference type="Pfam" id="PF22893">
    <property type="entry name" value="ULD_2"/>
    <property type="match status" value="1"/>
</dbReference>
<feature type="coiled-coil region" evidence="1">
    <location>
        <begin position="21"/>
        <end position="51"/>
    </location>
</feature>
<dbReference type="PANTHER" id="PTHR38886:SF1">
    <property type="entry name" value="NACHT-NTPASE AND P-LOOP NTPASES N-TERMINAL DOMAIN-CONTAINING PROTEIN"/>
    <property type="match status" value="1"/>
</dbReference>
<evidence type="ECO:0000256" key="1">
    <source>
        <dbReference type="SAM" id="Coils"/>
    </source>
</evidence>
<dbReference type="AlphaFoldDB" id="A0AA39QPZ1"/>
<proteinExistence type="predicted"/>
<gene>
    <name evidence="3" type="ORF">JMJ35_010662</name>
</gene>
<evidence type="ECO:0000313" key="3">
    <source>
        <dbReference type="EMBL" id="KAK0506962.1"/>
    </source>
</evidence>
<evidence type="ECO:0000313" key="4">
    <source>
        <dbReference type="Proteomes" id="UP001166286"/>
    </source>
</evidence>
<dbReference type="PANTHER" id="PTHR38886">
    <property type="entry name" value="SESA DOMAIN-CONTAINING PROTEIN"/>
    <property type="match status" value="1"/>
</dbReference>
<accession>A0AA39QPZ1</accession>
<name>A0AA39QPZ1_9LECA</name>
<dbReference type="EMBL" id="JAFEKC020000026">
    <property type="protein sequence ID" value="KAK0506962.1"/>
    <property type="molecule type" value="Genomic_DNA"/>
</dbReference>
<dbReference type="InterPro" id="IPR054464">
    <property type="entry name" value="ULD_fung"/>
</dbReference>
<organism evidence="3 4">
    <name type="scientific">Cladonia borealis</name>
    <dbReference type="NCBI Taxonomy" id="184061"/>
    <lineage>
        <taxon>Eukaryota</taxon>
        <taxon>Fungi</taxon>
        <taxon>Dikarya</taxon>
        <taxon>Ascomycota</taxon>
        <taxon>Pezizomycotina</taxon>
        <taxon>Lecanoromycetes</taxon>
        <taxon>OSLEUM clade</taxon>
        <taxon>Lecanoromycetidae</taxon>
        <taxon>Lecanorales</taxon>
        <taxon>Lecanorineae</taxon>
        <taxon>Cladoniaceae</taxon>
        <taxon>Cladonia</taxon>
    </lineage>
</organism>
<dbReference type="Proteomes" id="UP001166286">
    <property type="component" value="Unassembled WGS sequence"/>
</dbReference>